<evidence type="ECO:0000256" key="1">
    <source>
        <dbReference type="SAM" id="Phobius"/>
    </source>
</evidence>
<dbReference type="EMBL" id="SKFG01000001">
    <property type="protein sequence ID" value="TCZ80738.1"/>
    <property type="molecule type" value="Genomic_DNA"/>
</dbReference>
<dbReference type="Proteomes" id="UP000295418">
    <property type="component" value="Unassembled WGS sequence"/>
</dbReference>
<dbReference type="Pfam" id="PF13127">
    <property type="entry name" value="DUF3955"/>
    <property type="match status" value="1"/>
</dbReference>
<name>A0A4R4EQP9_9BACL</name>
<evidence type="ECO:0000313" key="4">
    <source>
        <dbReference type="Proteomes" id="UP000295418"/>
    </source>
</evidence>
<dbReference type="OrthoDB" id="6194834at2"/>
<dbReference type="InterPro" id="IPR025016">
    <property type="entry name" value="DUF3955"/>
</dbReference>
<feature type="transmembrane region" description="Helical" evidence="1">
    <location>
        <begin position="39"/>
        <end position="64"/>
    </location>
</feature>
<protein>
    <submittedName>
        <fullName evidence="3">DUF3955 domain-containing protein</fullName>
    </submittedName>
</protein>
<dbReference type="PROSITE" id="PS51257">
    <property type="entry name" value="PROKAR_LIPOPROTEIN"/>
    <property type="match status" value="1"/>
</dbReference>
<reference evidence="3 4" key="1">
    <citation type="submission" date="2019-03" db="EMBL/GenBank/DDBJ databases">
        <authorList>
            <person name="Kim M.K.M."/>
        </authorList>
    </citation>
    <scope>NUCLEOTIDE SEQUENCE [LARGE SCALE GENOMIC DNA]</scope>
    <source>
        <strain evidence="3 4">18JY21-1</strain>
    </source>
</reference>
<evidence type="ECO:0000259" key="2">
    <source>
        <dbReference type="Pfam" id="PF13127"/>
    </source>
</evidence>
<dbReference type="RefSeq" id="WP_132415317.1">
    <property type="nucleotide sequence ID" value="NZ_SKFG01000001.1"/>
</dbReference>
<organism evidence="3 4">
    <name type="scientific">Paenibacillus albiflavus</name>
    <dbReference type="NCBI Taxonomy" id="2545760"/>
    <lineage>
        <taxon>Bacteria</taxon>
        <taxon>Bacillati</taxon>
        <taxon>Bacillota</taxon>
        <taxon>Bacilli</taxon>
        <taxon>Bacillales</taxon>
        <taxon>Paenibacillaceae</taxon>
        <taxon>Paenibacillus</taxon>
    </lineage>
</organism>
<keyword evidence="4" id="KW-1185">Reference proteome</keyword>
<keyword evidence="1" id="KW-1133">Transmembrane helix</keyword>
<keyword evidence="1" id="KW-0812">Transmembrane</keyword>
<feature type="domain" description="DUF3955" evidence="2">
    <location>
        <begin position="5"/>
        <end position="60"/>
    </location>
</feature>
<sequence>MKLKYIPALMLFIVGIACLIAYRIIGAKVGIDGSLVEPFYLIPIGYLFVGIGIVISLASGIVSFTRKTKKSFK</sequence>
<gene>
    <name evidence="3" type="ORF">E0485_00095</name>
</gene>
<accession>A0A4R4EQP9</accession>
<keyword evidence="1" id="KW-0472">Membrane</keyword>
<dbReference type="AlphaFoldDB" id="A0A4R4EQP9"/>
<comment type="caution">
    <text evidence="3">The sequence shown here is derived from an EMBL/GenBank/DDBJ whole genome shotgun (WGS) entry which is preliminary data.</text>
</comment>
<proteinExistence type="predicted"/>
<evidence type="ECO:0000313" key="3">
    <source>
        <dbReference type="EMBL" id="TCZ80738.1"/>
    </source>
</evidence>